<name>A0A4Y1ZC39_9BACL</name>
<dbReference type="EMBL" id="BEXB01000014">
    <property type="protein sequence ID" value="GAY76513.1"/>
    <property type="molecule type" value="Genomic_DNA"/>
</dbReference>
<proteinExistence type="predicted"/>
<gene>
    <name evidence="1" type="ORF">NBRC111894_2067</name>
</gene>
<comment type="caution">
    <text evidence="1">The sequence shown here is derived from an EMBL/GenBank/DDBJ whole genome shotgun (WGS) entry which is preliminary data.</text>
</comment>
<protein>
    <submittedName>
        <fullName evidence="1">Uncharacterized protein</fullName>
    </submittedName>
</protein>
<evidence type="ECO:0000313" key="2">
    <source>
        <dbReference type="Proteomes" id="UP000319716"/>
    </source>
</evidence>
<reference evidence="1 2" key="1">
    <citation type="submission" date="2017-11" db="EMBL/GenBank/DDBJ databases">
        <title>Draft Genome Sequence of Sporolactobacillus inulinus NBRC 111894 Isolated from Koso, a Japanese Sugar-Vegetable Fermented Beverage.</title>
        <authorList>
            <person name="Chiou T.Y."/>
            <person name="Oshima K."/>
            <person name="Suda W."/>
            <person name="Hattori M."/>
            <person name="Takahashi T."/>
        </authorList>
    </citation>
    <scope>NUCLEOTIDE SEQUENCE [LARGE SCALE GENOMIC DNA]</scope>
    <source>
        <strain evidence="1 2">NBRC111894</strain>
    </source>
</reference>
<organism evidence="1 2">
    <name type="scientific">Sporolactobacillus inulinus</name>
    <dbReference type="NCBI Taxonomy" id="2078"/>
    <lineage>
        <taxon>Bacteria</taxon>
        <taxon>Bacillati</taxon>
        <taxon>Bacillota</taxon>
        <taxon>Bacilli</taxon>
        <taxon>Bacillales</taxon>
        <taxon>Sporolactobacillaceae</taxon>
        <taxon>Sporolactobacillus</taxon>
    </lineage>
</organism>
<dbReference type="Proteomes" id="UP000319716">
    <property type="component" value="Unassembled WGS sequence"/>
</dbReference>
<evidence type="ECO:0000313" key="1">
    <source>
        <dbReference type="EMBL" id="GAY76513.1"/>
    </source>
</evidence>
<dbReference type="AlphaFoldDB" id="A0A4Y1ZC39"/>
<sequence length="41" mass="4900">MVIETKTSEFVIRKEYNSLKRQLVWKMVHHLSVKDLEAALK</sequence>
<accession>A0A4Y1ZC39</accession>